<evidence type="ECO:0000313" key="2">
    <source>
        <dbReference type="Proteomes" id="UP000555728"/>
    </source>
</evidence>
<protein>
    <submittedName>
        <fullName evidence="1">Type VI secretion system protein ImpH</fullName>
    </submittedName>
</protein>
<dbReference type="Proteomes" id="UP000555728">
    <property type="component" value="Unassembled WGS sequence"/>
</dbReference>
<dbReference type="PANTHER" id="PTHR35564:SF4">
    <property type="entry name" value="CYTOPLASMIC PROTEIN"/>
    <property type="match status" value="1"/>
</dbReference>
<accession>A0A7W6S1J1</accession>
<name>A0A7W6S1J1_9PROT</name>
<evidence type="ECO:0000313" key="1">
    <source>
        <dbReference type="EMBL" id="MBB4287211.1"/>
    </source>
</evidence>
<sequence>MSAPPDDPAPRRDGVAARLAAAPHRFDFVQAVRLWQREGRRAGTGRPVGGDAPPDQEAVRLIAHQSLGFQPGQVAPPRRRDAGADGVPRVAATFFGLTGPNGALPQHYTELVMQRSRSHDTALQAFFDLFNHRLLSQFWRATAKYRLDLSYELKPDDGTVDAVTTVLLSLVGLGLPGLQGRLPVPDERIVYYGGHYAHRPPSAVGLEQILSDAFGRPVAVQQFQGRWLTLPPEEQTRLGDPTGCRLGIDTVAGSRVWDVQGGFRLRVGPLDWADFRRFQPDGPHLQRLAALARLYVGPEFAFDVQVVLAKAAVPRLRMPAGPDPGGDGPRLGWNTWLVHETPRRDAEDAVFRIRDMEPGTDTAPA</sequence>
<dbReference type="RefSeq" id="WP_184436739.1">
    <property type="nucleotide sequence ID" value="NZ_JACIGI010000030.1"/>
</dbReference>
<dbReference type="InterPro" id="IPR010732">
    <property type="entry name" value="T6SS_TssG-like"/>
</dbReference>
<dbReference type="PANTHER" id="PTHR35564">
    <property type="match status" value="1"/>
</dbReference>
<dbReference type="AlphaFoldDB" id="A0A7W6S1J1"/>
<reference evidence="1 2" key="1">
    <citation type="submission" date="2020-08" db="EMBL/GenBank/DDBJ databases">
        <title>Genome sequencing of Purple Non-Sulfur Bacteria from various extreme environments.</title>
        <authorList>
            <person name="Mayer M."/>
        </authorList>
    </citation>
    <scope>NUCLEOTIDE SEQUENCE [LARGE SCALE GENOMIC DNA]</scope>
    <source>
        <strain evidence="1 2">JA135</strain>
    </source>
</reference>
<dbReference type="Pfam" id="PF06996">
    <property type="entry name" value="T6SS_TssG"/>
    <property type="match status" value="1"/>
</dbReference>
<proteinExistence type="predicted"/>
<organism evidence="1 2">
    <name type="scientific">Roseospira goensis</name>
    <dbReference type="NCBI Taxonomy" id="391922"/>
    <lineage>
        <taxon>Bacteria</taxon>
        <taxon>Pseudomonadati</taxon>
        <taxon>Pseudomonadota</taxon>
        <taxon>Alphaproteobacteria</taxon>
        <taxon>Rhodospirillales</taxon>
        <taxon>Rhodospirillaceae</taxon>
        <taxon>Roseospira</taxon>
    </lineage>
</organism>
<gene>
    <name evidence="1" type="ORF">GGD88_002955</name>
</gene>
<keyword evidence="2" id="KW-1185">Reference proteome</keyword>
<dbReference type="NCBIfam" id="TIGR03347">
    <property type="entry name" value="VI_chp_1"/>
    <property type="match status" value="1"/>
</dbReference>
<dbReference type="EMBL" id="JACIGI010000030">
    <property type="protein sequence ID" value="MBB4287211.1"/>
    <property type="molecule type" value="Genomic_DNA"/>
</dbReference>
<comment type="caution">
    <text evidence="1">The sequence shown here is derived from an EMBL/GenBank/DDBJ whole genome shotgun (WGS) entry which is preliminary data.</text>
</comment>